<dbReference type="PANTHER" id="PTHR46142">
    <property type="match status" value="1"/>
</dbReference>
<name>A0AAV1YI93_LUPLU</name>
<dbReference type="PANTHER" id="PTHR46142:SF14">
    <property type="entry name" value="METHYLMALONYL-COA EPIMERASE, MITOCHONDRIAL-LIKE"/>
    <property type="match status" value="1"/>
</dbReference>
<dbReference type="Proteomes" id="UP001497480">
    <property type="component" value="Unassembled WGS sequence"/>
</dbReference>
<protein>
    <submittedName>
        <fullName evidence="1">Uncharacterized protein</fullName>
    </submittedName>
</protein>
<gene>
    <name evidence="1" type="ORF">LLUT_LOCUS33684</name>
</gene>
<dbReference type="EMBL" id="CAXHTB010000024">
    <property type="protein sequence ID" value="CAL0332624.1"/>
    <property type="molecule type" value="Genomic_DNA"/>
</dbReference>
<proteinExistence type="predicted"/>
<accession>A0AAV1YI93</accession>
<organism evidence="1 2">
    <name type="scientific">Lupinus luteus</name>
    <name type="common">European yellow lupine</name>
    <dbReference type="NCBI Taxonomy" id="3873"/>
    <lineage>
        <taxon>Eukaryota</taxon>
        <taxon>Viridiplantae</taxon>
        <taxon>Streptophyta</taxon>
        <taxon>Embryophyta</taxon>
        <taxon>Tracheophyta</taxon>
        <taxon>Spermatophyta</taxon>
        <taxon>Magnoliopsida</taxon>
        <taxon>eudicotyledons</taxon>
        <taxon>Gunneridae</taxon>
        <taxon>Pentapetalae</taxon>
        <taxon>rosids</taxon>
        <taxon>fabids</taxon>
        <taxon>Fabales</taxon>
        <taxon>Fabaceae</taxon>
        <taxon>Papilionoideae</taxon>
        <taxon>50 kb inversion clade</taxon>
        <taxon>genistoids sensu lato</taxon>
        <taxon>core genistoids</taxon>
        <taxon>Genisteae</taxon>
        <taxon>Lupinus</taxon>
    </lineage>
</organism>
<sequence length="95" mass="11114">MVIQLWNWHTPPPIRRPKKNINYVKNKVEENGINVDQLFFHDPDGCMIEICNCDNIPVVPLSEDNNVWSGSRSNCNIQNQQQQIQQMISMYKRAS</sequence>
<comment type="caution">
    <text evidence="1">The sequence shown here is derived from an EMBL/GenBank/DDBJ whole genome shotgun (WGS) entry which is preliminary data.</text>
</comment>
<evidence type="ECO:0000313" key="2">
    <source>
        <dbReference type="Proteomes" id="UP001497480"/>
    </source>
</evidence>
<evidence type="ECO:0000313" key="1">
    <source>
        <dbReference type="EMBL" id="CAL0332624.1"/>
    </source>
</evidence>
<keyword evidence="2" id="KW-1185">Reference proteome</keyword>
<reference evidence="1 2" key="1">
    <citation type="submission" date="2024-03" db="EMBL/GenBank/DDBJ databases">
        <authorList>
            <person name="Martinez-Hernandez J."/>
        </authorList>
    </citation>
    <scope>NUCLEOTIDE SEQUENCE [LARGE SCALE GENOMIC DNA]</scope>
</reference>
<dbReference type="AlphaFoldDB" id="A0AAV1YI93"/>